<dbReference type="AlphaFoldDB" id="A4XDQ3"/>
<dbReference type="eggNOG" id="COG0726">
    <property type="taxonomic scope" value="Bacteria"/>
</dbReference>
<protein>
    <submittedName>
        <fullName evidence="3">Polysaccharide deacetylase</fullName>
    </submittedName>
</protein>
<feature type="region of interest" description="Disordered" evidence="1">
    <location>
        <begin position="1"/>
        <end position="64"/>
    </location>
</feature>
<evidence type="ECO:0000313" key="4">
    <source>
        <dbReference type="Proteomes" id="UP000000235"/>
    </source>
</evidence>
<proteinExistence type="predicted"/>
<dbReference type="KEGG" id="stp:Strop_3366"/>
<dbReference type="PANTHER" id="PTHR10587:SF134">
    <property type="entry name" value="SECRETED PROTEIN"/>
    <property type="match status" value="1"/>
</dbReference>
<evidence type="ECO:0000256" key="1">
    <source>
        <dbReference type="SAM" id="MobiDB-lite"/>
    </source>
</evidence>
<dbReference type="Pfam" id="PF01522">
    <property type="entry name" value="Polysacc_deac_1"/>
    <property type="match status" value="1"/>
</dbReference>
<dbReference type="Proteomes" id="UP000000235">
    <property type="component" value="Chromosome"/>
</dbReference>
<dbReference type="GO" id="GO:0016810">
    <property type="term" value="F:hydrolase activity, acting on carbon-nitrogen (but not peptide) bonds"/>
    <property type="evidence" value="ECO:0007669"/>
    <property type="project" value="InterPro"/>
</dbReference>
<evidence type="ECO:0000313" key="3">
    <source>
        <dbReference type="EMBL" id="ABP55799.1"/>
    </source>
</evidence>
<feature type="domain" description="NodB homology" evidence="2">
    <location>
        <begin position="162"/>
        <end position="353"/>
    </location>
</feature>
<dbReference type="SUPFAM" id="SSF88713">
    <property type="entry name" value="Glycoside hydrolase/deacetylase"/>
    <property type="match status" value="1"/>
</dbReference>
<dbReference type="EMBL" id="CP000667">
    <property type="protein sequence ID" value="ABP55799.1"/>
    <property type="molecule type" value="Genomic_DNA"/>
</dbReference>
<dbReference type="PANTHER" id="PTHR10587">
    <property type="entry name" value="GLYCOSYL TRANSFERASE-RELATED"/>
    <property type="match status" value="1"/>
</dbReference>
<dbReference type="STRING" id="369723.Strop_3366"/>
<feature type="compositionally biased region" description="Basic and acidic residues" evidence="1">
    <location>
        <begin position="46"/>
        <end position="56"/>
    </location>
</feature>
<accession>A4XDQ3</accession>
<feature type="region of interest" description="Disordered" evidence="1">
    <location>
        <begin position="89"/>
        <end position="123"/>
    </location>
</feature>
<dbReference type="InterPro" id="IPR002509">
    <property type="entry name" value="NODB_dom"/>
</dbReference>
<organism evidence="3 4">
    <name type="scientific">Salinispora tropica (strain ATCC BAA-916 / DSM 44818 / JCM 13857 / NBRC 105044 / CNB-440)</name>
    <dbReference type="NCBI Taxonomy" id="369723"/>
    <lineage>
        <taxon>Bacteria</taxon>
        <taxon>Bacillati</taxon>
        <taxon>Actinomycetota</taxon>
        <taxon>Actinomycetes</taxon>
        <taxon>Micromonosporales</taxon>
        <taxon>Micromonosporaceae</taxon>
        <taxon>Salinispora</taxon>
    </lineage>
</organism>
<dbReference type="Gene3D" id="3.20.20.370">
    <property type="entry name" value="Glycoside hydrolase/deacetylase"/>
    <property type="match status" value="1"/>
</dbReference>
<gene>
    <name evidence="3" type="ordered locus">Strop_3366</name>
</gene>
<sequence>MARRSPSVLTVQGLPRKLTSRAGAFEPRQNSNIPHVGQYDPLMTGRPKEARSREQPKQSVSRRKLMTLTGVGTLGGLTVLAGAKLAPWWTDRSPQGNGTAWTGPVETGASPAPPSPTANATGALPPRQEIINQYGARTPHYWGLHPENSWSTFPTDTPLARDSVCLTFDACSDSSGYDERLIDTLRAHRVPATLFVNQRWATSHRREFESLVADPLFEIGNHGTNHRPLSVTGRTAYGIAGTKSVGEVYDEIAGMHTWMATNYDLQPQFFRPGTAHADNVATEVSRAMGEWIVMFSVNGDSGATASANQVYEQFLRLRPGGILLAHFNRPGSETAAGVERALPVLIGRGLRFRRLDDVLPAAASPAQPPRW</sequence>
<keyword evidence="4" id="KW-1185">Reference proteome</keyword>
<evidence type="ECO:0000259" key="2">
    <source>
        <dbReference type="PROSITE" id="PS51677"/>
    </source>
</evidence>
<name>A4XDQ3_SALTO</name>
<dbReference type="InterPro" id="IPR011330">
    <property type="entry name" value="Glyco_hydro/deAcase_b/a-brl"/>
</dbReference>
<reference evidence="4" key="1">
    <citation type="journal article" date="2007" name="Proc. Natl. Acad. Sci. U.S.A.">
        <title>Genome sequencing reveals complex secondary metabolome in the marine actinomycete Salinispora tropica.</title>
        <authorList>
            <person name="Udwary D.W."/>
            <person name="Zeigler L."/>
            <person name="Asolkar R.N."/>
            <person name="Singan V."/>
            <person name="Lapidus A."/>
            <person name="Fenical W."/>
            <person name="Jensen P.R."/>
            <person name="Moore B.S."/>
        </authorList>
    </citation>
    <scope>NUCLEOTIDE SEQUENCE [LARGE SCALE GENOMIC DNA]</scope>
    <source>
        <strain evidence="4">ATCC BAA-916 / DSM 44818 / CNB-440</strain>
    </source>
</reference>
<dbReference type="InterPro" id="IPR050248">
    <property type="entry name" value="Polysacc_deacetylase_ArnD"/>
</dbReference>
<dbReference type="HOGENOM" id="CLU_021264_4_0_11"/>
<dbReference type="GO" id="GO:0005975">
    <property type="term" value="P:carbohydrate metabolic process"/>
    <property type="evidence" value="ECO:0007669"/>
    <property type="project" value="InterPro"/>
</dbReference>
<dbReference type="PROSITE" id="PS51677">
    <property type="entry name" value="NODB"/>
    <property type="match status" value="1"/>
</dbReference>